<evidence type="ECO:0000313" key="4">
    <source>
        <dbReference type="Proteomes" id="UP000256310"/>
    </source>
</evidence>
<evidence type="ECO:0000313" key="3">
    <source>
        <dbReference type="EMBL" id="RED16659.1"/>
    </source>
</evidence>
<evidence type="ECO:0000259" key="2">
    <source>
        <dbReference type="Pfam" id="PF17289"/>
    </source>
</evidence>
<dbReference type="NCBIfam" id="TIGR01630">
    <property type="entry name" value="psiM2_ORF9"/>
    <property type="match status" value="1"/>
</dbReference>
<name>A0A3D9FFV2_9SPHN</name>
<gene>
    <name evidence="3" type="ORF">DFR46_1685</name>
</gene>
<keyword evidence="1" id="KW-1188">Viral release from host cell</keyword>
<dbReference type="Gene3D" id="3.40.50.300">
    <property type="entry name" value="P-loop containing nucleotide triphosphate hydrolases"/>
    <property type="match status" value="1"/>
</dbReference>
<feature type="domain" description="Terminase large subunit gp17-like C-terminal" evidence="2">
    <location>
        <begin position="318"/>
        <end position="461"/>
    </location>
</feature>
<proteinExistence type="predicted"/>
<keyword evidence="4" id="KW-1185">Reference proteome</keyword>
<dbReference type="InterPro" id="IPR006517">
    <property type="entry name" value="Phage_terminase_lsu-like_C"/>
</dbReference>
<dbReference type="InterPro" id="IPR035421">
    <property type="entry name" value="Terminase_6C"/>
</dbReference>
<reference evidence="3 4" key="1">
    <citation type="submission" date="2018-07" db="EMBL/GenBank/DDBJ databases">
        <title>Genomic Encyclopedia of Type Strains, Phase IV (KMG-IV): sequencing the most valuable type-strain genomes for metagenomic binning, comparative biology and taxonomic classification.</title>
        <authorList>
            <person name="Goeker M."/>
        </authorList>
    </citation>
    <scope>NUCLEOTIDE SEQUENCE [LARGE SCALE GENOMIC DNA]</scope>
    <source>
        <strain evidence="3 4">DSM 26725</strain>
    </source>
</reference>
<dbReference type="InterPro" id="IPR027417">
    <property type="entry name" value="P-loop_NTPase"/>
</dbReference>
<comment type="caution">
    <text evidence="3">The sequence shown here is derived from an EMBL/GenBank/DDBJ whole genome shotgun (WGS) entry which is preliminary data.</text>
</comment>
<accession>A0A3D9FFV2</accession>
<dbReference type="Gene3D" id="3.30.420.240">
    <property type="match status" value="1"/>
</dbReference>
<dbReference type="Proteomes" id="UP000256310">
    <property type="component" value="Unassembled WGS sequence"/>
</dbReference>
<evidence type="ECO:0000256" key="1">
    <source>
        <dbReference type="ARBA" id="ARBA00022612"/>
    </source>
</evidence>
<sequence length="502" mass="56207">MMTDLAMEDPQALFTELCRHDFTAFLRKAWPWISGGELLQWNWHLDAVAHKLERVECGESRRSLINLPPRNGKSKTISVIWVAWMLGRNPALNFVCVSYSNELSGKMARDCRAIMEAPWYRELFPHTVISRSRSASHDFETTRGGGRLATSVTGTLTGRGGDIIILDDVIKPEEANSETTRNAVNDWFQSTLASRLNDKATGAILCVMQRLHQYDLSGMLLEKGGWDHLSLPAIATEDQSIILARGGVHYRRVGDVLHPAREPLEVLEELKASMGSLAFQAQYQQDPVPADGNLFKADWLKTYAADFAVDGYGEVVQSWDTAIKTGDSHDYSVCITARKRGKDLFIVDVWRGKLEFPDLRRKAIELARLHGAQTLIIEDKASGQQLIQALRAEDMAGVPSPIGRTPEADKYARAAGVSSMVEAGQVFMAADAHWVADFRQELLAFPNCRHDDQVDALAQLLDWARRRWMHEPAMIGAPIYFVADGYGHLHSSEDDDWEEFIG</sequence>
<dbReference type="EMBL" id="QRDP01000004">
    <property type="protein sequence ID" value="RED16659.1"/>
    <property type="molecule type" value="Genomic_DNA"/>
</dbReference>
<dbReference type="Pfam" id="PF17289">
    <property type="entry name" value="Terminase_6C"/>
    <property type="match status" value="1"/>
</dbReference>
<organism evidence="3 4">
    <name type="scientific">Parasphingopyxis lamellibrachiae</name>
    <dbReference type="NCBI Taxonomy" id="680125"/>
    <lineage>
        <taxon>Bacteria</taxon>
        <taxon>Pseudomonadati</taxon>
        <taxon>Pseudomonadota</taxon>
        <taxon>Alphaproteobacteria</taxon>
        <taxon>Sphingomonadales</taxon>
        <taxon>Sphingomonadaceae</taxon>
        <taxon>Parasphingopyxis</taxon>
    </lineage>
</organism>
<protein>
    <submittedName>
        <fullName evidence="3">Putative phage terminase large subunit-like protein</fullName>
    </submittedName>
</protein>
<dbReference type="AlphaFoldDB" id="A0A3D9FFV2"/>